<evidence type="ECO:0000256" key="1">
    <source>
        <dbReference type="ARBA" id="ARBA00004496"/>
    </source>
</evidence>
<dbReference type="SMART" id="SM00977">
    <property type="entry name" value="TilS_C"/>
    <property type="match status" value="1"/>
</dbReference>
<dbReference type="EC" id="6.3.4.19" evidence="8"/>
<dbReference type="CDD" id="cd01992">
    <property type="entry name" value="TilS_N"/>
    <property type="match status" value="1"/>
</dbReference>
<dbReference type="NCBIfam" id="TIGR02433">
    <property type="entry name" value="lysidine_TilS_C"/>
    <property type="match status" value="1"/>
</dbReference>
<keyword evidence="4 8" id="KW-0819">tRNA processing</keyword>
<name>D4RY86_9FIRM</name>
<dbReference type="STRING" id="45851.BHV86_05160"/>
<accession>D4RY86</accession>
<dbReference type="AlphaFoldDB" id="D4RY86"/>
<evidence type="ECO:0000256" key="7">
    <source>
        <dbReference type="ARBA" id="ARBA00048539"/>
    </source>
</evidence>
<comment type="domain">
    <text evidence="8">The N-terminal region contains the highly conserved SGGXDS motif, predicted to be a P-loop motif involved in ATP binding.</text>
</comment>
<dbReference type="SUPFAM" id="SSF56037">
    <property type="entry name" value="PheT/TilS domain"/>
    <property type="match status" value="1"/>
</dbReference>
<dbReference type="Proteomes" id="UP000006238">
    <property type="component" value="Unassembled WGS sequence"/>
</dbReference>
<dbReference type="GO" id="GO:0032267">
    <property type="term" value="F:tRNA(Ile)-lysidine synthase activity"/>
    <property type="evidence" value="ECO:0007669"/>
    <property type="project" value="UniProtKB-EC"/>
</dbReference>
<dbReference type="Gene3D" id="3.50.40.10">
    <property type="entry name" value="Phenylalanyl-trna Synthetase, Chain B, domain 3"/>
    <property type="match status" value="1"/>
</dbReference>
<dbReference type="Pfam" id="PF01171">
    <property type="entry name" value="ATP_bind_3"/>
    <property type="match status" value="1"/>
</dbReference>
<dbReference type="InterPro" id="IPR020825">
    <property type="entry name" value="Phe-tRNA_synthase-like_B3/B4"/>
</dbReference>
<comment type="function">
    <text evidence="8">Ligates lysine onto the cytidine present at position 34 of the AUA codon-specific tRNA(Ile) that contains the anticodon CAU, in an ATP-dependent manner. Cytidine is converted to lysidine, thus changing the amino acid specificity of the tRNA from methionine to isoleucine.</text>
</comment>
<dbReference type="HAMAP" id="MF_01161">
    <property type="entry name" value="tRNA_Ile_lys_synt"/>
    <property type="match status" value="1"/>
</dbReference>
<comment type="caution">
    <text evidence="10">The sequence shown here is derived from an EMBL/GenBank/DDBJ whole genome shotgun (WGS) entry which is preliminary data.</text>
</comment>
<evidence type="ECO:0000256" key="8">
    <source>
        <dbReference type="HAMAP-Rule" id="MF_01161"/>
    </source>
</evidence>
<dbReference type="NCBIfam" id="TIGR02432">
    <property type="entry name" value="lysidine_TilS_N"/>
    <property type="match status" value="1"/>
</dbReference>
<dbReference type="Pfam" id="PF11734">
    <property type="entry name" value="TilS_C"/>
    <property type="match status" value="1"/>
</dbReference>
<dbReference type="PANTHER" id="PTHR43033:SF1">
    <property type="entry name" value="TRNA(ILE)-LYSIDINE SYNTHASE-RELATED"/>
    <property type="match status" value="1"/>
</dbReference>
<dbReference type="RefSeq" id="WP_005601892.1">
    <property type="nucleotide sequence ID" value="NZ_GG663521.1"/>
</dbReference>
<evidence type="ECO:0000256" key="6">
    <source>
        <dbReference type="ARBA" id="ARBA00022840"/>
    </source>
</evidence>
<evidence type="ECO:0000313" key="10">
    <source>
        <dbReference type="EMBL" id="EFF68986.1"/>
    </source>
</evidence>
<evidence type="ECO:0000256" key="2">
    <source>
        <dbReference type="ARBA" id="ARBA00022490"/>
    </source>
</evidence>
<evidence type="ECO:0000259" key="9">
    <source>
        <dbReference type="SMART" id="SM00977"/>
    </source>
</evidence>
<dbReference type="PANTHER" id="PTHR43033">
    <property type="entry name" value="TRNA(ILE)-LYSIDINE SYNTHASE-RELATED"/>
    <property type="match status" value="1"/>
</dbReference>
<dbReference type="InterPro" id="IPR012795">
    <property type="entry name" value="tRNA_Ile_lys_synt_N"/>
</dbReference>
<dbReference type="GO" id="GO:0005737">
    <property type="term" value="C:cytoplasm"/>
    <property type="evidence" value="ECO:0007669"/>
    <property type="project" value="UniProtKB-SubCell"/>
</dbReference>
<comment type="similarity">
    <text evidence="8">Belongs to the tRNA(Ile)-lysidine synthase family.</text>
</comment>
<dbReference type="SUPFAM" id="SSF52402">
    <property type="entry name" value="Adenine nucleotide alpha hydrolases-like"/>
    <property type="match status" value="1"/>
</dbReference>
<gene>
    <name evidence="8 10" type="primary">tilS</name>
    <name evidence="10" type="ORF">BUTYVIB_00791</name>
</gene>
<dbReference type="InterPro" id="IPR012094">
    <property type="entry name" value="tRNA_Ile_lys_synt"/>
</dbReference>
<evidence type="ECO:0000256" key="4">
    <source>
        <dbReference type="ARBA" id="ARBA00022694"/>
    </source>
</evidence>
<keyword evidence="3 8" id="KW-0436">Ligase</keyword>
<comment type="catalytic activity">
    <reaction evidence="7 8">
        <text>cytidine(34) in tRNA(Ile2) + L-lysine + ATP = lysidine(34) in tRNA(Ile2) + AMP + diphosphate + H(+)</text>
        <dbReference type="Rhea" id="RHEA:43744"/>
        <dbReference type="Rhea" id="RHEA-COMP:10625"/>
        <dbReference type="Rhea" id="RHEA-COMP:10670"/>
        <dbReference type="ChEBI" id="CHEBI:15378"/>
        <dbReference type="ChEBI" id="CHEBI:30616"/>
        <dbReference type="ChEBI" id="CHEBI:32551"/>
        <dbReference type="ChEBI" id="CHEBI:33019"/>
        <dbReference type="ChEBI" id="CHEBI:82748"/>
        <dbReference type="ChEBI" id="CHEBI:83665"/>
        <dbReference type="ChEBI" id="CHEBI:456215"/>
        <dbReference type="EC" id="6.3.4.19"/>
    </reaction>
</comment>
<dbReference type="InterPro" id="IPR011063">
    <property type="entry name" value="TilS/TtcA_N"/>
</dbReference>
<keyword evidence="11" id="KW-1185">Reference proteome</keyword>
<dbReference type="InterPro" id="IPR012796">
    <property type="entry name" value="Lysidine-tRNA-synth_C"/>
</dbReference>
<proteinExistence type="inferred from homology"/>
<reference evidence="10 11" key="1">
    <citation type="submission" date="2010-02" db="EMBL/GenBank/DDBJ databases">
        <authorList>
            <person name="Weinstock G."/>
            <person name="Sodergren E."/>
            <person name="Clifton S."/>
            <person name="Fulton L."/>
            <person name="Fulton B."/>
            <person name="Courtney L."/>
            <person name="Fronick C."/>
            <person name="Harrison M."/>
            <person name="Strong C."/>
            <person name="Farmer C."/>
            <person name="Delahaunty K."/>
            <person name="Markovic C."/>
            <person name="Hall O."/>
            <person name="Minx P."/>
            <person name="Tomlinson C."/>
            <person name="Mitreva M."/>
            <person name="Nelson J."/>
            <person name="Hou S."/>
            <person name="Wollam A."/>
            <person name="Pepin K.H."/>
            <person name="Johnson M."/>
            <person name="Bhonagiri V."/>
            <person name="Zhang X."/>
            <person name="Suruliraj S."/>
            <person name="Warren W."/>
            <person name="Chinwalla A."/>
            <person name="Mardis E.R."/>
            <person name="Wilson R.K."/>
        </authorList>
    </citation>
    <scope>NUCLEOTIDE SEQUENCE [LARGE SCALE GENOMIC DNA]</scope>
    <source>
        <strain evidence="10 11">DSM 2876</strain>
    </source>
</reference>
<keyword evidence="5 8" id="KW-0547">Nucleotide-binding</keyword>
<protein>
    <recommendedName>
        <fullName evidence="8">tRNA(Ile)-lysidine synthase</fullName>
        <ecNumber evidence="8">6.3.4.19</ecNumber>
    </recommendedName>
    <alternativeName>
        <fullName evidence="8">tRNA(Ile)-2-lysyl-cytidine synthase</fullName>
    </alternativeName>
    <alternativeName>
        <fullName evidence="8">tRNA(Ile)-lysidine synthetase</fullName>
    </alternativeName>
</protein>
<dbReference type="eggNOG" id="COG0037">
    <property type="taxonomic scope" value="Bacteria"/>
</dbReference>
<dbReference type="GO" id="GO:0005524">
    <property type="term" value="F:ATP binding"/>
    <property type="evidence" value="ECO:0007669"/>
    <property type="project" value="UniProtKB-UniRule"/>
</dbReference>
<evidence type="ECO:0000256" key="5">
    <source>
        <dbReference type="ARBA" id="ARBA00022741"/>
    </source>
</evidence>
<sequence length="457" mass="52633">MLSEVIEFNNRYGLLDGCGSVIVGLSGGADSVALFHVLRELRSRYGFSIIAVHVHHGIRGEEADRDLDFCRNLCRRYGVELREFFYDIPKLAKELSLSPEEAGRKVRYDSFRSVASEYENSRIAVAHHGNDRAETVIFNMTRGTGMKGLRGIVPMRDNIIRPLLCVTKADILGYLDEIHQDYCLDSTNESNDYSRNRIRNVILPELAKINSNAVSNICSMADKMMELNDFVENYIDDMYDKCAVEDERGILLKRPDNACPYIVKGMIIKAISNLKGTLKDITDNHITEICEMFDKRNGRRIDIKYGITVEKEEKGIFFLKDSDITYNEYEVEVPSKLILPDGNFMEFKKILWNKGQKISNEVCTKFFDYDRIKDRLLVRNRRKDDYLVVNSAGNRKKLNRYFIDCKIPEHIRDSIFLLADGDHIMWVPGGRISEEYKITEDTKNVLCVECGGSEWKE</sequence>
<dbReference type="HOGENOM" id="CLU_018869_0_1_9"/>
<keyword evidence="2 8" id="KW-0963">Cytoplasm</keyword>
<feature type="domain" description="Lysidine-tRNA(Ile) synthetase C-terminal" evidence="9">
    <location>
        <begin position="376"/>
        <end position="448"/>
    </location>
</feature>
<evidence type="ECO:0000256" key="3">
    <source>
        <dbReference type="ARBA" id="ARBA00022598"/>
    </source>
</evidence>
<comment type="subcellular location">
    <subcellularLocation>
        <location evidence="1 8">Cytoplasm</location>
    </subcellularLocation>
</comment>
<dbReference type="Gene3D" id="3.40.50.620">
    <property type="entry name" value="HUPs"/>
    <property type="match status" value="1"/>
</dbReference>
<evidence type="ECO:0000313" key="11">
    <source>
        <dbReference type="Proteomes" id="UP000006238"/>
    </source>
</evidence>
<dbReference type="EMBL" id="ABWN01000022">
    <property type="protein sequence ID" value="EFF68986.1"/>
    <property type="molecule type" value="Genomic_DNA"/>
</dbReference>
<dbReference type="InterPro" id="IPR014729">
    <property type="entry name" value="Rossmann-like_a/b/a_fold"/>
</dbReference>
<dbReference type="GeneID" id="98917261"/>
<organism evidence="10 11">
    <name type="scientific">Eshraghiella crossota DSM 2876</name>
    <dbReference type="NCBI Taxonomy" id="511680"/>
    <lineage>
        <taxon>Bacteria</taxon>
        <taxon>Bacillati</taxon>
        <taxon>Bacillota</taxon>
        <taxon>Clostridia</taxon>
        <taxon>Lachnospirales</taxon>
        <taxon>Lachnospiraceae</taxon>
        <taxon>Eshraghiella</taxon>
    </lineage>
</organism>
<keyword evidence="6 8" id="KW-0067">ATP-binding</keyword>
<feature type="binding site" evidence="8">
    <location>
        <begin position="26"/>
        <end position="31"/>
    </location>
    <ligand>
        <name>ATP</name>
        <dbReference type="ChEBI" id="CHEBI:30616"/>
    </ligand>
</feature>
<dbReference type="GO" id="GO:0006400">
    <property type="term" value="P:tRNA modification"/>
    <property type="evidence" value="ECO:0007669"/>
    <property type="project" value="UniProtKB-UniRule"/>
</dbReference>